<accession>A0A1G8C1M7</accession>
<dbReference type="EMBL" id="FNCJ01000009">
    <property type="protein sequence ID" value="SDH39274.1"/>
    <property type="molecule type" value="Genomic_DNA"/>
</dbReference>
<reference evidence="1 2" key="1">
    <citation type="submission" date="2016-10" db="EMBL/GenBank/DDBJ databases">
        <authorList>
            <person name="de Groot N.N."/>
        </authorList>
    </citation>
    <scope>NUCLEOTIDE SEQUENCE [LARGE SCALE GENOMIC DNA]</scope>
    <source>
        <strain evidence="1 2">LMG 2247</strain>
    </source>
</reference>
<proteinExistence type="predicted"/>
<evidence type="ECO:0008006" key="3">
    <source>
        <dbReference type="Google" id="ProtNLM"/>
    </source>
</evidence>
<dbReference type="Proteomes" id="UP000199706">
    <property type="component" value="Unassembled WGS sequence"/>
</dbReference>
<evidence type="ECO:0000313" key="2">
    <source>
        <dbReference type="Proteomes" id="UP000199706"/>
    </source>
</evidence>
<dbReference type="AlphaFoldDB" id="A0A1G8C1M7"/>
<dbReference type="RefSeq" id="WP_090686508.1">
    <property type="nucleotide sequence ID" value="NZ_CADERL010000004.1"/>
</dbReference>
<name>A0A1G8C1M7_9BURK</name>
<organism evidence="1 2">
    <name type="scientific">Paraburkholderia phenazinium</name>
    <dbReference type="NCBI Taxonomy" id="60549"/>
    <lineage>
        <taxon>Bacteria</taxon>
        <taxon>Pseudomonadati</taxon>
        <taxon>Pseudomonadota</taxon>
        <taxon>Betaproteobacteria</taxon>
        <taxon>Burkholderiales</taxon>
        <taxon>Burkholderiaceae</taxon>
        <taxon>Paraburkholderia</taxon>
    </lineage>
</organism>
<sequence length="222" mass="24034">MQEQIRDVAGAWQAIDELEFDRMKAKLLHRHDGGWTPETVTRAELGYRQFLKLSAKYPTVAIVPGEEVDQFWHAHILDTQRYAPDCERIFGYVLHHNPYVGIDGAEDEARLFELAGATSELMAREFGTALGVEAKPAYCAITPGVGAKPAYCAITPGVGAKPAYCAITPGVGAKPAYCAITPGMEAKPAYCAITPGMRAEPAYCAAPPAHGGHTDEDRKTLM</sequence>
<gene>
    <name evidence="1" type="ORF">SAMN05216466_109235</name>
</gene>
<dbReference type="OrthoDB" id="278697at2"/>
<evidence type="ECO:0000313" key="1">
    <source>
        <dbReference type="EMBL" id="SDH39274.1"/>
    </source>
</evidence>
<protein>
    <recommendedName>
        <fullName evidence="3">Glycine-rich domain-containing protein-like</fullName>
    </recommendedName>
</protein>